<reference evidence="2 3" key="1">
    <citation type="submission" date="2019-10" db="EMBL/GenBank/DDBJ databases">
        <title>Rubrobacter sp nov SCSIO 52090 isolated from a deep-sea sediment in the South China Sea.</title>
        <authorList>
            <person name="Chen R.W."/>
        </authorList>
    </citation>
    <scope>NUCLEOTIDE SEQUENCE [LARGE SCALE GENOMIC DNA]</scope>
    <source>
        <strain evidence="2 3">SCSIO 52909</strain>
    </source>
</reference>
<gene>
    <name evidence="2" type="ORF">GBA63_11380</name>
</gene>
<protein>
    <submittedName>
        <fullName evidence="2">Uncharacterized protein</fullName>
    </submittedName>
</protein>
<feature type="compositionally biased region" description="Low complexity" evidence="1">
    <location>
        <begin position="44"/>
        <end position="59"/>
    </location>
</feature>
<proteinExistence type="predicted"/>
<organism evidence="2 3">
    <name type="scientific">Rubrobacter tropicus</name>
    <dbReference type="NCBI Taxonomy" id="2653851"/>
    <lineage>
        <taxon>Bacteria</taxon>
        <taxon>Bacillati</taxon>
        <taxon>Actinomycetota</taxon>
        <taxon>Rubrobacteria</taxon>
        <taxon>Rubrobacterales</taxon>
        <taxon>Rubrobacteraceae</taxon>
        <taxon>Rubrobacter</taxon>
    </lineage>
</organism>
<name>A0A6G8QF57_9ACTN</name>
<evidence type="ECO:0000313" key="3">
    <source>
        <dbReference type="Proteomes" id="UP000501452"/>
    </source>
</evidence>
<evidence type="ECO:0000256" key="1">
    <source>
        <dbReference type="SAM" id="MobiDB-lite"/>
    </source>
</evidence>
<dbReference type="EMBL" id="CP045119">
    <property type="protein sequence ID" value="QIN85144.1"/>
    <property type="molecule type" value="Genomic_DNA"/>
</dbReference>
<dbReference type="KEGG" id="rub:GBA63_11380"/>
<dbReference type="Proteomes" id="UP000501452">
    <property type="component" value="Chromosome"/>
</dbReference>
<accession>A0A6G8QF57</accession>
<sequence>MSSPGPQLMKSLLPSSARKTSSPPPPKPLSTEPWVSNAARSMVSSPFSPLTLSLPSAPSNVSLPSPPNTVSLPR</sequence>
<dbReference type="AlphaFoldDB" id="A0A6G8QF57"/>
<feature type="region of interest" description="Disordered" evidence="1">
    <location>
        <begin position="1"/>
        <end position="74"/>
    </location>
</feature>
<evidence type="ECO:0000313" key="2">
    <source>
        <dbReference type="EMBL" id="QIN85144.1"/>
    </source>
</evidence>
<keyword evidence="3" id="KW-1185">Reference proteome</keyword>
<feature type="compositionally biased region" description="Polar residues" evidence="1">
    <location>
        <begin position="60"/>
        <end position="74"/>
    </location>
</feature>